<sequence length="604" mass="64088">MARNAQPARRSIWLPLFLLGVFSLFAVSASVAALAAMGVDLPFLQAAKPPMIRIPASVRPIAAYERVSRNDLIHPEKGQIHYLEMPVNSAIGAEIVGTNLAGEKITGRVASVEQREYQGNVYPFFVLADGGEIPLPNADEIGGAFLKPQDVIGRVVANEKSPGFGFTESNFLPTGTRPGLVGGVPPGMKAITLLASKLTGVHNLNLGDRIDLLATLDVDRLSPNSSLGSRTSATSLPRSSDKRGAKEDGPKEARLIAVDAQVISPVSRRAKVVTSSSLTQGTTGRNVPVEEVTLAVHETDVPAVTEASVMDCEIAVIAHSARPEEKETEIPDGMVSVPLNPRRTIPYSELQEADLWPTGTRSPRTMLISQSEVARMGILTEPNKIVGRVVKAAKPPGTFFTEADFYPTGTTAGLTAAVPTGFRAFTLDAALVDGIAALQLGDRFDLIASRSIDFQKIAQKIGGSDIMLATAIRDGALKLDGSVQLETLLRNAIVIAPPGSTAMQYHGAKISSDGKQAAQPMVIALSPAETTKLTEALASNMHLTAVARRDDESEIPPAADPLEGVRTLDAVVGRKRQTLVFLTDEQTGPAQPLDLQGLLPVKEE</sequence>
<evidence type="ECO:0000256" key="1">
    <source>
        <dbReference type="SAM" id="MobiDB-lite"/>
    </source>
</evidence>
<evidence type="ECO:0000313" key="3">
    <source>
        <dbReference type="Proteomes" id="UP000239388"/>
    </source>
</evidence>
<feature type="compositionally biased region" description="Basic and acidic residues" evidence="1">
    <location>
        <begin position="239"/>
        <end position="253"/>
    </location>
</feature>
<dbReference type="AlphaFoldDB" id="A0A2S8FA05"/>
<dbReference type="OrthoDB" id="283051at2"/>
<protein>
    <recommendedName>
        <fullName evidence="4">Flp pilus assembly protein CpaB</fullName>
    </recommendedName>
</protein>
<accession>A0A2S8FA05</accession>
<name>A0A2S8FA05_9BACT</name>
<evidence type="ECO:0008006" key="4">
    <source>
        <dbReference type="Google" id="ProtNLM"/>
    </source>
</evidence>
<feature type="compositionally biased region" description="Polar residues" evidence="1">
    <location>
        <begin position="223"/>
        <end position="238"/>
    </location>
</feature>
<comment type="caution">
    <text evidence="2">The sequence shown here is derived from an EMBL/GenBank/DDBJ whole genome shotgun (WGS) entry which is preliminary data.</text>
</comment>
<feature type="region of interest" description="Disordered" evidence="1">
    <location>
        <begin position="223"/>
        <end position="253"/>
    </location>
</feature>
<dbReference type="RefSeq" id="WP_105357674.1">
    <property type="nucleotide sequence ID" value="NZ_PUIB01000023.1"/>
</dbReference>
<evidence type="ECO:0000313" key="2">
    <source>
        <dbReference type="EMBL" id="PQO28998.1"/>
    </source>
</evidence>
<dbReference type="Proteomes" id="UP000239388">
    <property type="component" value="Unassembled WGS sequence"/>
</dbReference>
<organism evidence="2 3">
    <name type="scientific">Blastopirellula marina</name>
    <dbReference type="NCBI Taxonomy" id="124"/>
    <lineage>
        <taxon>Bacteria</taxon>
        <taxon>Pseudomonadati</taxon>
        <taxon>Planctomycetota</taxon>
        <taxon>Planctomycetia</taxon>
        <taxon>Pirellulales</taxon>
        <taxon>Pirellulaceae</taxon>
        <taxon>Blastopirellula</taxon>
    </lineage>
</organism>
<gene>
    <name evidence="2" type="ORF">C5Y98_22575</name>
</gene>
<dbReference type="EMBL" id="PUIB01000023">
    <property type="protein sequence ID" value="PQO28998.1"/>
    <property type="molecule type" value="Genomic_DNA"/>
</dbReference>
<reference evidence="2 3" key="1">
    <citation type="submission" date="2018-02" db="EMBL/GenBank/DDBJ databases">
        <title>Comparative genomes isolates from brazilian mangrove.</title>
        <authorList>
            <person name="Araujo J.E."/>
            <person name="Taketani R.G."/>
            <person name="Silva M.C.P."/>
            <person name="Loureco M.V."/>
            <person name="Andreote F.D."/>
        </authorList>
    </citation>
    <scope>NUCLEOTIDE SEQUENCE [LARGE SCALE GENOMIC DNA]</scope>
    <source>
        <strain evidence="2 3">NAP PRIS-MGV</strain>
    </source>
</reference>
<proteinExistence type="predicted"/>